<feature type="compositionally biased region" description="Low complexity" evidence="1">
    <location>
        <begin position="977"/>
        <end position="990"/>
    </location>
</feature>
<evidence type="ECO:0000313" key="2">
    <source>
        <dbReference type="EMBL" id="KHN86345.1"/>
    </source>
</evidence>
<accession>A0A0B2VZE3</accession>
<feature type="compositionally biased region" description="Polar residues" evidence="1">
    <location>
        <begin position="959"/>
        <end position="969"/>
    </location>
</feature>
<feature type="region of interest" description="Disordered" evidence="1">
    <location>
        <begin position="1176"/>
        <end position="1238"/>
    </location>
</feature>
<dbReference type="GO" id="GO:0000178">
    <property type="term" value="C:exosome (RNase complex)"/>
    <property type="evidence" value="ECO:0007669"/>
    <property type="project" value="TreeGrafter"/>
</dbReference>
<feature type="compositionally biased region" description="Basic and acidic residues" evidence="1">
    <location>
        <begin position="1023"/>
        <end position="1039"/>
    </location>
</feature>
<dbReference type="PANTHER" id="PTHR15341:SF3">
    <property type="entry name" value="NUCLEAR NUCLEIC ACID-BINDING PROTEIN C1D"/>
    <property type="match status" value="1"/>
</dbReference>
<protein>
    <submittedName>
        <fullName evidence="2">Nuclear nucleic acid-binding protein C1D</fullName>
    </submittedName>
</protein>
<evidence type="ECO:0000256" key="1">
    <source>
        <dbReference type="SAM" id="MobiDB-lite"/>
    </source>
</evidence>
<comment type="caution">
    <text evidence="2">The sequence shown here is derived from an EMBL/GenBank/DDBJ whole genome shotgun (WGS) entry which is preliminary data.</text>
</comment>
<dbReference type="InterPro" id="IPR011082">
    <property type="entry name" value="Exosome-assoc_fac/DNA_repair"/>
</dbReference>
<dbReference type="STRING" id="6265.A0A0B2VZE3"/>
<dbReference type="GO" id="GO:0003723">
    <property type="term" value="F:RNA binding"/>
    <property type="evidence" value="ECO:0007669"/>
    <property type="project" value="TreeGrafter"/>
</dbReference>
<proteinExistence type="predicted"/>
<dbReference type="GO" id="GO:0005730">
    <property type="term" value="C:nucleolus"/>
    <property type="evidence" value="ECO:0007669"/>
    <property type="project" value="TreeGrafter"/>
</dbReference>
<feature type="region of interest" description="Disordered" evidence="1">
    <location>
        <begin position="1018"/>
        <end position="1047"/>
    </location>
</feature>
<organism evidence="2 3">
    <name type="scientific">Toxocara canis</name>
    <name type="common">Canine roundworm</name>
    <dbReference type="NCBI Taxonomy" id="6265"/>
    <lineage>
        <taxon>Eukaryota</taxon>
        <taxon>Metazoa</taxon>
        <taxon>Ecdysozoa</taxon>
        <taxon>Nematoda</taxon>
        <taxon>Chromadorea</taxon>
        <taxon>Rhabditida</taxon>
        <taxon>Spirurina</taxon>
        <taxon>Ascaridomorpha</taxon>
        <taxon>Ascaridoidea</taxon>
        <taxon>Toxocaridae</taxon>
        <taxon>Toxocara</taxon>
    </lineage>
</organism>
<reference evidence="2 3" key="1">
    <citation type="submission" date="2014-11" db="EMBL/GenBank/DDBJ databases">
        <title>Genetic blueprint of the zoonotic pathogen Toxocara canis.</title>
        <authorList>
            <person name="Zhu X.-Q."/>
            <person name="Korhonen P.K."/>
            <person name="Cai H."/>
            <person name="Young N.D."/>
            <person name="Nejsum P."/>
            <person name="von Samson-Himmelstjerna G."/>
            <person name="Boag P.R."/>
            <person name="Tan P."/>
            <person name="Li Q."/>
            <person name="Min J."/>
            <person name="Yang Y."/>
            <person name="Wang X."/>
            <person name="Fang X."/>
            <person name="Hall R.S."/>
            <person name="Hofmann A."/>
            <person name="Sternberg P.W."/>
            <person name="Jex A.R."/>
            <person name="Gasser R.B."/>
        </authorList>
    </citation>
    <scope>NUCLEOTIDE SEQUENCE [LARGE SCALE GENOMIC DNA]</scope>
    <source>
        <strain evidence="2">PN_DK_2014</strain>
    </source>
</reference>
<feature type="region of interest" description="Disordered" evidence="1">
    <location>
        <begin position="916"/>
        <end position="1004"/>
    </location>
</feature>
<evidence type="ECO:0000313" key="3">
    <source>
        <dbReference type="Proteomes" id="UP000031036"/>
    </source>
</evidence>
<dbReference type="EMBL" id="JPKZ01000631">
    <property type="protein sequence ID" value="KHN86345.1"/>
    <property type="molecule type" value="Genomic_DNA"/>
</dbReference>
<gene>
    <name evidence="2" type="primary">C1D</name>
    <name evidence="2" type="ORF">Tcan_13989</name>
</gene>
<dbReference type="AlphaFoldDB" id="A0A0B2VZE3"/>
<keyword evidence="3" id="KW-1185">Reference proteome</keyword>
<dbReference type="GO" id="GO:0000460">
    <property type="term" value="P:maturation of 5.8S rRNA"/>
    <property type="evidence" value="ECO:0007669"/>
    <property type="project" value="TreeGrafter"/>
</dbReference>
<name>A0A0B2VZE3_TOXCA</name>
<dbReference type="GO" id="GO:0010468">
    <property type="term" value="P:regulation of gene expression"/>
    <property type="evidence" value="ECO:0007669"/>
    <property type="project" value="TreeGrafter"/>
</dbReference>
<dbReference type="PANTHER" id="PTHR15341">
    <property type="entry name" value="SUN-COR STEROID HORMONE RECEPTOR CO-REPRESSOR"/>
    <property type="match status" value="1"/>
</dbReference>
<sequence length="1238" mass="138654">MGESIPAEVVDQLRKFNETLSVVEDALQPHLNESADTYLQMRLLDRARVDVMSLFAINSLYWILLCTRGKNPKENESLNHELTRAKQCIERLKQFESRSSAPKLNRRAAASFVRNALWEPPQQTSKMRLLDRARVDVMSLFAINSLYWILLCTRGKNPKENESLNHELTRAKQCIERLKQFESRSSAPKLNRRAAASFVRNALWEPPQQTSKDEENTIVEEPLNTSAESSSSTVLAHKRFLNESEQSIECGVEAKKMAARSIDRRKTAVNNECIGVVHKISAEGIVFIFAPGYNPDPYIDQRLVPPEKRYALGDFVSFTPGEGNMARLDKKADPVLRVEVDGDRVLIETQIAFFPAEGRYANCEEALAGTAAWSPEFDVVLCEGNIISHPMRSHMYTAWVERYNGQLSLMGQHISWQVSNKKAPSEPIDQKQIMNAPWNRNRHRSTSRRHYRLRPPAEVLKHFTKDNYEGIVVRTIEDQAIVWSAAISISEVLFLFGARDGMIVGDWLQFNCEVAVRVQHNCFLEGKKYELIPPVVPVYQLNDTVAAELALQVPDSSEGVVRHRRDVVTVQSPILGPIEFPPGVFEDSFYGQTLNIRAIKIPKVSSAHAVWRFDEFITNKRRCGDGGEIVGVVVDSNNEFVTVWISELGDVIWRSRSSFQLNRSFTPVVGRWILFRSYSVGRGRDTTESTIIDGVAEPIAPKLPTRLIEGQVQIQTKVTAVEHCIDGTEAAYSKDVGRVTVSAGVVLMDSRSRYDFRDVFLVWLAHFISQPTWKVVEVIKKCDADQALLTEAAAATVEERSSDDDSWSKCEEMFGDMIVANELSAPASPPMPVPAFASRFSRPPSSNVRQASGHSIEPTILQTQLSSSRTIGCQQPQSSRQFYARSPEYTRSVEQDAPQAVLNGFQRMTVTECEGSRREIKANQHRSQGFTADSAEGYVDRETPSAGAFVPAQPRRGFQQRSQRTSAMDTASRCEARSSQPPRDQSPPSRVVLTEENDPLGPPIFGAVRPIPILSLLSPPLEEPQHNEENSQREPRGSDEDVASTPSLEDCTKRLWKNTRLRPFTSIYCFSWTNTVGMSMTIVPIFRDVPSGESAMYAVQQMATESRFRDRFSQLQSQQHYPQGFRSSASSSSTGYFSVPSHPPVQSSEPAFAQPVSSMESAMYAVQQMATESRFRDRFSQLQSQQHYPQGFRSSASSSSTGYFSVPSHPPVQSSEPAFAQPVSSMGSSSIPTDTAVV</sequence>
<dbReference type="Proteomes" id="UP000031036">
    <property type="component" value="Unassembled WGS sequence"/>
</dbReference>
<feature type="compositionally biased region" description="Polar residues" evidence="1">
    <location>
        <begin position="1211"/>
        <end position="1238"/>
    </location>
</feature>
<dbReference type="GO" id="GO:0003677">
    <property type="term" value="F:DNA binding"/>
    <property type="evidence" value="ECO:0007669"/>
    <property type="project" value="TreeGrafter"/>
</dbReference>
<dbReference type="OrthoDB" id="1421013at2759"/>